<dbReference type="Pfam" id="PF00361">
    <property type="entry name" value="Proton_antipo_M"/>
    <property type="match status" value="1"/>
</dbReference>
<evidence type="ECO:0000256" key="12">
    <source>
        <dbReference type="ARBA" id="ARBA00023027"/>
    </source>
</evidence>
<organism evidence="20">
    <name type="scientific">Achatinella fulgens</name>
    <dbReference type="NCBI Taxonomy" id="115939"/>
    <lineage>
        <taxon>Eukaryota</taxon>
        <taxon>Metazoa</taxon>
        <taxon>Spiralia</taxon>
        <taxon>Lophotrochozoa</taxon>
        <taxon>Mollusca</taxon>
        <taxon>Gastropoda</taxon>
        <taxon>Heterobranchia</taxon>
        <taxon>Euthyneura</taxon>
        <taxon>Panpulmonata</taxon>
        <taxon>Eupulmonata</taxon>
        <taxon>Stylommatophora</taxon>
        <taxon>Orthurethra</taxon>
        <taxon>Achatinellidae</taxon>
        <taxon>Achatinella</taxon>
    </lineage>
</organism>
<keyword evidence="7 18" id="KW-0812">Transmembrane</keyword>
<keyword evidence="9" id="KW-1278">Translocase</keyword>
<keyword evidence="12" id="KW-0520">NAD</keyword>
<accession>A0A3Q8XB69</accession>
<feature type="transmembrane region" description="Helical" evidence="18">
    <location>
        <begin position="195"/>
        <end position="220"/>
    </location>
</feature>
<keyword evidence="8" id="KW-0999">Mitochondrion inner membrane</keyword>
<dbReference type="PANTHER" id="PTHR46552">
    <property type="entry name" value="NADH-UBIQUINONE OXIDOREDUCTASE CHAIN 2"/>
    <property type="match status" value="1"/>
</dbReference>
<evidence type="ECO:0000256" key="10">
    <source>
        <dbReference type="ARBA" id="ARBA00022982"/>
    </source>
</evidence>
<keyword evidence="10" id="KW-0249">Electron transport</keyword>
<evidence type="ECO:0000256" key="13">
    <source>
        <dbReference type="ARBA" id="ARBA00023075"/>
    </source>
</evidence>
<evidence type="ECO:0000256" key="7">
    <source>
        <dbReference type="ARBA" id="ARBA00022692"/>
    </source>
</evidence>
<keyword evidence="11 18" id="KW-1133">Transmembrane helix</keyword>
<evidence type="ECO:0000256" key="11">
    <source>
        <dbReference type="ARBA" id="ARBA00022989"/>
    </source>
</evidence>
<evidence type="ECO:0000256" key="1">
    <source>
        <dbReference type="ARBA" id="ARBA00004448"/>
    </source>
</evidence>
<evidence type="ECO:0000313" key="20">
    <source>
        <dbReference type="EMBL" id="AZN62412.1"/>
    </source>
</evidence>
<comment type="subcellular location">
    <subcellularLocation>
        <location evidence="1">Mitochondrion inner membrane</location>
        <topology evidence="1">Multi-pass membrane protein</topology>
    </subcellularLocation>
</comment>
<feature type="transmembrane region" description="Helical" evidence="18">
    <location>
        <begin position="123"/>
        <end position="145"/>
    </location>
</feature>
<dbReference type="EC" id="7.1.1.2" evidence="3"/>
<evidence type="ECO:0000256" key="17">
    <source>
        <dbReference type="ARBA" id="ARBA00049551"/>
    </source>
</evidence>
<proteinExistence type="inferred from homology"/>
<sequence>MMTMYYIIFIYIVLLTPFLSISSSSWLILWMLMEINLFSIMPLFTSSKMKDDNLDGNMLSESMMKYFVVQSVASLILMVSGINLYMNLMFEEYIYWLIFSMMVFLKLGVFPLSFWVIPVLKGVNYYLIFFLLGPMKIVPLYLMYIHLNFCYSTNMKWMFYVIIGVNSMIIGALVGNNMTEFRTMIGASSIAHSGWFVIASVVTGLLTYFIMYMMSLSFLLISLISNNSTMDLVNCMMMLSLSGLPPFLLFYAKYLVFSNMLLMQMSLVLVMIVLFSAVLSLNIYLKFSYNFILNYMKNKTLITMKKDIIHVLIFILLSLGTSILLLF</sequence>
<evidence type="ECO:0000256" key="6">
    <source>
        <dbReference type="ARBA" id="ARBA00022660"/>
    </source>
</evidence>
<evidence type="ECO:0000256" key="16">
    <source>
        <dbReference type="ARBA" id="ARBA00031028"/>
    </source>
</evidence>
<reference evidence="20" key="1">
    <citation type="journal article" date="2018" name="Mitochondrial DNA Part B Resour">
        <title>A comparison of mitochondrial genomes from five species in three genera suggests polyphyly in the subfamily Achatinellinae (Gastropoda: Pulmonata: Stylommatophora: Achatinellidae).</title>
        <authorList>
            <person name="Price M.R."/>
            <person name="Forsman Z.H."/>
            <person name="Knapp I."/>
            <person name="Toonen R.J."/>
            <person name="Hadfield M.G."/>
        </authorList>
    </citation>
    <scope>NUCLEOTIDE SEQUENCE</scope>
</reference>
<evidence type="ECO:0000256" key="8">
    <source>
        <dbReference type="ARBA" id="ARBA00022792"/>
    </source>
</evidence>
<evidence type="ECO:0000256" key="18">
    <source>
        <dbReference type="SAM" id="Phobius"/>
    </source>
</evidence>
<keyword evidence="6" id="KW-0679">Respiratory chain</keyword>
<feature type="domain" description="NADH:quinone oxidoreductase/Mrp antiporter transmembrane" evidence="19">
    <location>
        <begin position="23"/>
        <end position="280"/>
    </location>
</feature>
<protein>
    <recommendedName>
        <fullName evidence="4">NADH-ubiquinone oxidoreductase chain 2</fullName>
        <ecNumber evidence="3">7.1.1.2</ecNumber>
    </recommendedName>
    <alternativeName>
        <fullName evidence="16">NADH dehydrogenase subunit 2</fullName>
    </alternativeName>
</protein>
<dbReference type="InterPro" id="IPR001750">
    <property type="entry name" value="ND/Mrp_TM"/>
</dbReference>
<dbReference type="PANTHER" id="PTHR46552:SF1">
    <property type="entry name" value="NADH-UBIQUINONE OXIDOREDUCTASE CHAIN 2"/>
    <property type="match status" value="1"/>
</dbReference>
<feature type="transmembrane region" description="Helical" evidence="18">
    <location>
        <begin position="66"/>
        <end position="86"/>
    </location>
</feature>
<keyword evidence="14 20" id="KW-0496">Mitochondrion</keyword>
<keyword evidence="5" id="KW-0813">Transport</keyword>
<gene>
    <name evidence="20" type="primary">ND2</name>
</gene>
<feature type="transmembrane region" description="Helical" evidence="18">
    <location>
        <begin position="157"/>
        <end position="175"/>
    </location>
</feature>
<name>A0A3Q8XB69_9EUPU</name>
<keyword evidence="13" id="KW-0830">Ubiquinone</keyword>
<dbReference type="GO" id="GO:0008137">
    <property type="term" value="F:NADH dehydrogenase (ubiquinone) activity"/>
    <property type="evidence" value="ECO:0007669"/>
    <property type="project" value="UniProtKB-EC"/>
</dbReference>
<evidence type="ECO:0000256" key="3">
    <source>
        <dbReference type="ARBA" id="ARBA00012944"/>
    </source>
</evidence>
<evidence type="ECO:0000256" key="5">
    <source>
        <dbReference type="ARBA" id="ARBA00022448"/>
    </source>
</evidence>
<comment type="catalytic activity">
    <reaction evidence="17">
        <text>a ubiquinone + NADH + 5 H(+)(in) = a ubiquinol + NAD(+) + 4 H(+)(out)</text>
        <dbReference type="Rhea" id="RHEA:29091"/>
        <dbReference type="Rhea" id="RHEA-COMP:9565"/>
        <dbReference type="Rhea" id="RHEA-COMP:9566"/>
        <dbReference type="ChEBI" id="CHEBI:15378"/>
        <dbReference type="ChEBI" id="CHEBI:16389"/>
        <dbReference type="ChEBI" id="CHEBI:17976"/>
        <dbReference type="ChEBI" id="CHEBI:57540"/>
        <dbReference type="ChEBI" id="CHEBI:57945"/>
        <dbReference type="EC" id="7.1.1.2"/>
    </reaction>
</comment>
<dbReference type="GO" id="GO:0006120">
    <property type="term" value="P:mitochondrial electron transport, NADH to ubiquinone"/>
    <property type="evidence" value="ECO:0007669"/>
    <property type="project" value="TreeGrafter"/>
</dbReference>
<keyword evidence="15 18" id="KW-0472">Membrane</keyword>
<dbReference type="GO" id="GO:0005743">
    <property type="term" value="C:mitochondrial inner membrane"/>
    <property type="evidence" value="ECO:0007669"/>
    <property type="project" value="UniProtKB-SubCell"/>
</dbReference>
<feature type="transmembrane region" description="Helical" evidence="18">
    <location>
        <begin position="232"/>
        <end position="252"/>
    </location>
</feature>
<feature type="transmembrane region" description="Helical" evidence="18">
    <location>
        <begin position="93"/>
        <end position="117"/>
    </location>
</feature>
<evidence type="ECO:0000256" key="2">
    <source>
        <dbReference type="ARBA" id="ARBA00007012"/>
    </source>
</evidence>
<feature type="transmembrane region" description="Helical" evidence="18">
    <location>
        <begin position="264"/>
        <end position="287"/>
    </location>
</feature>
<feature type="transmembrane region" description="Helical" evidence="18">
    <location>
        <begin position="308"/>
        <end position="326"/>
    </location>
</feature>
<evidence type="ECO:0000259" key="19">
    <source>
        <dbReference type="Pfam" id="PF00361"/>
    </source>
</evidence>
<evidence type="ECO:0000256" key="14">
    <source>
        <dbReference type="ARBA" id="ARBA00023128"/>
    </source>
</evidence>
<comment type="similarity">
    <text evidence="2">Belongs to the complex I subunit 2 family.</text>
</comment>
<dbReference type="InterPro" id="IPR050175">
    <property type="entry name" value="Complex_I_Subunit_2"/>
</dbReference>
<evidence type="ECO:0000256" key="9">
    <source>
        <dbReference type="ARBA" id="ARBA00022967"/>
    </source>
</evidence>
<dbReference type="EMBL" id="MG925058">
    <property type="protein sequence ID" value="AZN62412.1"/>
    <property type="molecule type" value="Genomic_DNA"/>
</dbReference>
<geneLocation type="mitochondrion" evidence="20"/>
<evidence type="ECO:0000256" key="15">
    <source>
        <dbReference type="ARBA" id="ARBA00023136"/>
    </source>
</evidence>
<dbReference type="AlphaFoldDB" id="A0A3Q8XB69"/>
<evidence type="ECO:0000256" key="4">
    <source>
        <dbReference type="ARBA" id="ARBA00021008"/>
    </source>
</evidence>
<feature type="transmembrane region" description="Helical" evidence="18">
    <location>
        <begin position="7"/>
        <end position="33"/>
    </location>
</feature>